<dbReference type="CDD" id="cd00075">
    <property type="entry name" value="HATPase"/>
    <property type="match status" value="1"/>
</dbReference>
<dbReference type="InterPro" id="IPR036890">
    <property type="entry name" value="HATPase_C_sf"/>
</dbReference>
<evidence type="ECO:0000259" key="8">
    <source>
        <dbReference type="PROSITE" id="PS50109"/>
    </source>
</evidence>
<dbReference type="InterPro" id="IPR001789">
    <property type="entry name" value="Sig_transdc_resp-reg_receiver"/>
</dbReference>
<dbReference type="PRINTS" id="PR00344">
    <property type="entry name" value="BCTRLSENSOR"/>
</dbReference>
<dbReference type="SUPFAM" id="SSF52172">
    <property type="entry name" value="CheY-like"/>
    <property type="match status" value="1"/>
</dbReference>
<organism evidence="10 11">
    <name type="scientific">Halopseudomonas salegens</name>
    <dbReference type="NCBI Taxonomy" id="1434072"/>
    <lineage>
        <taxon>Bacteria</taxon>
        <taxon>Pseudomonadati</taxon>
        <taxon>Pseudomonadota</taxon>
        <taxon>Gammaproteobacteria</taxon>
        <taxon>Pseudomonadales</taxon>
        <taxon>Pseudomonadaceae</taxon>
        <taxon>Halopseudomonas</taxon>
    </lineage>
</organism>
<dbReference type="SUPFAM" id="SSF55874">
    <property type="entry name" value="ATPase domain of HSP90 chaperone/DNA topoisomerase II/histidine kinase"/>
    <property type="match status" value="1"/>
</dbReference>
<evidence type="ECO:0000256" key="2">
    <source>
        <dbReference type="ARBA" id="ARBA00012438"/>
    </source>
</evidence>
<dbReference type="Gene3D" id="1.10.287.130">
    <property type="match status" value="1"/>
</dbReference>
<dbReference type="EMBL" id="LT629787">
    <property type="protein sequence ID" value="SDU11379.1"/>
    <property type="molecule type" value="Genomic_DNA"/>
</dbReference>
<dbReference type="InterPro" id="IPR004358">
    <property type="entry name" value="Sig_transdc_His_kin-like_C"/>
</dbReference>
<dbReference type="PANTHER" id="PTHR43047:SF9">
    <property type="entry name" value="HISTIDINE KINASE"/>
    <property type="match status" value="1"/>
</dbReference>
<keyword evidence="4" id="KW-0808">Transferase</keyword>
<protein>
    <recommendedName>
        <fullName evidence="2">histidine kinase</fullName>
        <ecNumber evidence="2">2.7.13.3</ecNumber>
    </recommendedName>
</protein>
<feature type="transmembrane region" description="Helical" evidence="7">
    <location>
        <begin position="49"/>
        <end position="70"/>
    </location>
</feature>
<accession>A0A1H2FVM1</accession>
<feature type="transmembrane region" description="Helical" evidence="7">
    <location>
        <begin position="76"/>
        <end position="96"/>
    </location>
</feature>
<feature type="modified residue" description="4-aspartylphosphate" evidence="6">
    <location>
        <position position="524"/>
    </location>
</feature>
<evidence type="ECO:0000259" key="9">
    <source>
        <dbReference type="PROSITE" id="PS50110"/>
    </source>
</evidence>
<evidence type="ECO:0000256" key="1">
    <source>
        <dbReference type="ARBA" id="ARBA00000085"/>
    </source>
</evidence>
<dbReference type="GO" id="GO:0000155">
    <property type="term" value="F:phosphorelay sensor kinase activity"/>
    <property type="evidence" value="ECO:0007669"/>
    <property type="project" value="InterPro"/>
</dbReference>
<feature type="transmembrane region" description="Helical" evidence="7">
    <location>
        <begin position="108"/>
        <end position="129"/>
    </location>
</feature>
<keyword evidence="5 10" id="KW-0418">Kinase</keyword>
<evidence type="ECO:0000256" key="7">
    <source>
        <dbReference type="SAM" id="Phobius"/>
    </source>
</evidence>
<keyword evidence="7" id="KW-1133">Transmembrane helix</keyword>
<dbReference type="Pfam" id="PF00512">
    <property type="entry name" value="HisKA"/>
    <property type="match status" value="1"/>
</dbReference>
<gene>
    <name evidence="10" type="ORF">SAMN05216210_1835</name>
</gene>
<evidence type="ECO:0000313" key="11">
    <source>
        <dbReference type="Proteomes" id="UP000243924"/>
    </source>
</evidence>
<keyword evidence="3 6" id="KW-0597">Phosphoprotein</keyword>
<dbReference type="RefSeq" id="WP_092386207.1">
    <property type="nucleotide sequence ID" value="NZ_LT629787.1"/>
</dbReference>
<evidence type="ECO:0000256" key="3">
    <source>
        <dbReference type="ARBA" id="ARBA00022553"/>
    </source>
</evidence>
<dbReference type="InterPro" id="IPR003594">
    <property type="entry name" value="HATPase_dom"/>
</dbReference>
<dbReference type="SMART" id="SM00388">
    <property type="entry name" value="HisKA"/>
    <property type="match status" value="1"/>
</dbReference>
<sequence>MSNLDSQAMSMLDEPTLLAQRSGLRRLRFNAELEEDFAGYMHVRLANRAFVVAVCAFTFMLLFMLLDWAYLTVELYQVTIPARMAVLLVVGWAIWYSGRPAKVAPDQAFAVSILGYTLSGLMVALVIVAARQVDLPVAVTHEGLYLVLLAGFFLLGLPTRHAVLGSWIIVAVYLLAEYAAGAPRSVIFANGLYLSCFTVIGTFGAYLYEYMLRYGFLNEGLMQAAQRRAERESQSKTRFLATSSHDLRQPLHAMTLFIENLDGRITDMETRKTLKRLADSAHVLQDMLNALLDISRLSVGMVQPQLQSINLHPWLSRLLASMESSARAKGVELQLLCPPRVAVQSDPVLLERLVRNFLNNALVHARATEVRVEVSRADDRLRLAIADDGCGMTEADQLRIFEEFTQLANPARSLDKGVGLGLSICRQLLHLLTYPSGVVSAPGQGSRFWFEVPQAEWRDQPASTARQLQPGLQGKVAVVDNDEINREAMQGLLVQWGLEVVSYASAEEVMIALESAGADVLLSDYRLEGELNGLELVRQLRTSKRFSGPAVLVTADTREEVAEQARLVDVHVLYKPVLPSRLRRHLQTLLRNSVRS</sequence>
<dbReference type="GO" id="GO:0009927">
    <property type="term" value="F:histidine phosphotransfer kinase activity"/>
    <property type="evidence" value="ECO:0007669"/>
    <property type="project" value="TreeGrafter"/>
</dbReference>
<name>A0A1H2FVM1_9GAMM</name>
<feature type="domain" description="Histidine kinase" evidence="8">
    <location>
        <begin position="242"/>
        <end position="456"/>
    </location>
</feature>
<dbReference type="InterPro" id="IPR011006">
    <property type="entry name" value="CheY-like_superfamily"/>
</dbReference>
<dbReference type="InterPro" id="IPR036097">
    <property type="entry name" value="HisK_dim/P_sf"/>
</dbReference>
<keyword evidence="11" id="KW-1185">Reference proteome</keyword>
<keyword evidence="7" id="KW-0812">Transmembrane</keyword>
<dbReference type="CDD" id="cd00156">
    <property type="entry name" value="REC"/>
    <property type="match status" value="1"/>
</dbReference>
<dbReference type="Pfam" id="PF02518">
    <property type="entry name" value="HATPase_c"/>
    <property type="match status" value="1"/>
</dbReference>
<dbReference type="OrthoDB" id="9764438at2"/>
<dbReference type="Proteomes" id="UP000243924">
    <property type="component" value="Chromosome I"/>
</dbReference>
<dbReference type="PANTHER" id="PTHR43047">
    <property type="entry name" value="TWO-COMPONENT HISTIDINE PROTEIN KINASE"/>
    <property type="match status" value="1"/>
</dbReference>
<feature type="transmembrane region" description="Helical" evidence="7">
    <location>
        <begin position="162"/>
        <end position="180"/>
    </location>
</feature>
<keyword evidence="7" id="KW-0472">Membrane</keyword>
<dbReference type="EC" id="2.7.13.3" evidence="2"/>
<dbReference type="InterPro" id="IPR005467">
    <property type="entry name" value="His_kinase_dom"/>
</dbReference>
<feature type="domain" description="Response regulatory" evidence="9">
    <location>
        <begin position="475"/>
        <end position="590"/>
    </location>
</feature>
<dbReference type="SUPFAM" id="SSF47384">
    <property type="entry name" value="Homodimeric domain of signal transducing histidine kinase"/>
    <property type="match status" value="1"/>
</dbReference>
<dbReference type="Gene3D" id="3.40.50.2300">
    <property type="match status" value="1"/>
</dbReference>
<evidence type="ECO:0000256" key="6">
    <source>
        <dbReference type="PROSITE-ProRule" id="PRU00169"/>
    </source>
</evidence>
<feature type="transmembrane region" description="Helical" evidence="7">
    <location>
        <begin position="186"/>
        <end position="208"/>
    </location>
</feature>
<dbReference type="SMART" id="SM00448">
    <property type="entry name" value="REC"/>
    <property type="match status" value="1"/>
</dbReference>
<dbReference type="PROSITE" id="PS50109">
    <property type="entry name" value="HIS_KIN"/>
    <property type="match status" value="1"/>
</dbReference>
<evidence type="ECO:0000313" key="10">
    <source>
        <dbReference type="EMBL" id="SDU11379.1"/>
    </source>
</evidence>
<dbReference type="CDD" id="cd00082">
    <property type="entry name" value="HisKA"/>
    <property type="match status" value="1"/>
</dbReference>
<dbReference type="AlphaFoldDB" id="A0A1H2FVM1"/>
<dbReference type="Gene3D" id="3.30.565.10">
    <property type="entry name" value="Histidine kinase-like ATPase, C-terminal domain"/>
    <property type="match status" value="1"/>
</dbReference>
<comment type="catalytic activity">
    <reaction evidence="1">
        <text>ATP + protein L-histidine = ADP + protein N-phospho-L-histidine.</text>
        <dbReference type="EC" id="2.7.13.3"/>
    </reaction>
</comment>
<evidence type="ECO:0000256" key="4">
    <source>
        <dbReference type="ARBA" id="ARBA00022679"/>
    </source>
</evidence>
<reference evidence="11" key="1">
    <citation type="submission" date="2016-10" db="EMBL/GenBank/DDBJ databases">
        <authorList>
            <person name="Varghese N."/>
            <person name="Submissions S."/>
        </authorList>
    </citation>
    <scope>NUCLEOTIDE SEQUENCE [LARGE SCALE GENOMIC DNA]</scope>
    <source>
        <strain evidence="11">CECT 8338</strain>
    </source>
</reference>
<dbReference type="GO" id="GO:0005886">
    <property type="term" value="C:plasma membrane"/>
    <property type="evidence" value="ECO:0007669"/>
    <property type="project" value="TreeGrafter"/>
</dbReference>
<dbReference type="STRING" id="1434072.SAMN05216210_1835"/>
<dbReference type="InterPro" id="IPR003661">
    <property type="entry name" value="HisK_dim/P_dom"/>
</dbReference>
<proteinExistence type="predicted"/>
<evidence type="ECO:0000256" key="5">
    <source>
        <dbReference type="ARBA" id="ARBA00022777"/>
    </source>
</evidence>
<dbReference type="PROSITE" id="PS50110">
    <property type="entry name" value="RESPONSE_REGULATORY"/>
    <property type="match status" value="1"/>
</dbReference>
<dbReference type="SMART" id="SM00387">
    <property type="entry name" value="HATPase_c"/>
    <property type="match status" value="1"/>
</dbReference>
<dbReference type="Pfam" id="PF00072">
    <property type="entry name" value="Response_reg"/>
    <property type="match status" value="1"/>
</dbReference>